<dbReference type="EMBL" id="CP046401">
    <property type="protein sequence ID" value="QGY43982.1"/>
    <property type="molecule type" value="Genomic_DNA"/>
</dbReference>
<dbReference type="PROSITE" id="PS50893">
    <property type="entry name" value="ABC_TRANSPORTER_2"/>
    <property type="match status" value="1"/>
</dbReference>
<dbReference type="InterPro" id="IPR003439">
    <property type="entry name" value="ABC_transporter-like_ATP-bd"/>
</dbReference>
<evidence type="ECO:0000313" key="4">
    <source>
        <dbReference type="EMBL" id="QGY43982.1"/>
    </source>
</evidence>
<keyword evidence="2 4" id="KW-0067">ATP-binding</keyword>
<dbReference type="InterPro" id="IPR015854">
    <property type="entry name" value="ABC_transpr_LolD-like"/>
</dbReference>
<dbReference type="SUPFAM" id="SSF52540">
    <property type="entry name" value="P-loop containing nucleoside triphosphate hydrolases"/>
    <property type="match status" value="1"/>
</dbReference>
<dbReference type="GO" id="GO:0005886">
    <property type="term" value="C:plasma membrane"/>
    <property type="evidence" value="ECO:0007669"/>
    <property type="project" value="TreeGrafter"/>
</dbReference>
<accession>A0A6I6JV13</accession>
<proteinExistence type="predicted"/>
<name>A0A6I6JV13_9BACT</name>
<dbReference type="Pfam" id="PF00005">
    <property type="entry name" value="ABC_tran"/>
    <property type="match status" value="1"/>
</dbReference>
<dbReference type="GO" id="GO:0022857">
    <property type="term" value="F:transmembrane transporter activity"/>
    <property type="evidence" value="ECO:0007669"/>
    <property type="project" value="TreeGrafter"/>
</dbReference>
<evidence type="ECO:0000256" key="1">
    <source>
        <dbReference type="ARBA" id="ARBA00022741"/>
    </source>
</evidence>
<keyword evidence="1" id="KW-0547">Nucleotide-binding</keyword>
<dbReference type="SMART" id="SM00382">
    <property type="entry name" value="AAA"/>
    <property type="match status" value="1"/>
</dbReference>
<feature type="domain" description="ABC transporter" evidence="3">
    <location>
        <begin position="2"/>
        <end position="213"/>
    </location>
</feature>
<dbReference type="GO" id="GO:0005524">
    <property type="term" value="F:ATP binding"/>
    <property type="evidence" value="ECO:0007669"/>
    <property type="project" value="UniProtKB-KW"/>
</dbReference>
<evidence type="ECO:0000313" key="5">
    <source>
        <dbReference type="Proteomes" id="UP000428260"/>
    </source>
</evidence>
<dbReference type="PANTHER" id="PTHR24220">
    <property type="entry name" value="IMPORT ATP-BINDING PROTEIN"/>
    <property type="match status" value="1"/>
</dbReference>
<protein>
    <submittedName>
        <fullName evidence="4">ATP-binding cassette domain-containing protein</fullName>
    </submittedName>
</protein>
<evidence type="ECO:0000259" key="3">
    <source>
        <dbReference type="PROSITE" id="PS50893"/>
    </source>
</evidence>
<evidence type="ECO:0000256" key="2">
    <source>
        <dbReference type="ARBA" id="ARBA00022840"/>
    </source>
</evidence>
<dbReference type="InterPro" id="IPR027417">
    <property type="entry name" value="P-loop_NTPase"/>
</dbReference>
<dbReference type="Gene3D" id="3.40.50.300">
    <property type="entry name" value="P-loop containing nucleotide triphosphate hydrolases"/>
    <property type="match status" value="1"/>
</dbReference>
<dbReference type="GO" id="GO:0016887">
    <property type="term" value="F:ATP hydrolysis activity"/>
    <property type="evidence" value="ECO:0007669"/>
    <property type="project" value="InterPro"/>
</dbReference>
<reference evidence="4 5" key="1">
    <citation type="submission" date="2019-11" db="EMBL/GenBank/DDBJ databases">
        <authorList>
            <person name="Zheng R.K."/>
            <person name="Sun C.M."/>
        </authorList>
    </citation>
    <scope>NUCLEOTIDE SEQUENCE [LARGE SCALE GENOMIC DNA]</scope>
    <source>
        <strain evidence="4 5">WC007</strain>
    </source>
</reference>
<dbReference type="PANTHER" id="PTHR24220:SF659">
    <property type="entry name" value="TRANSPORTER, PUTATIVE-RELATED"/>
    <property type="match status" value="1"/>
</dbReference>
<sequence>MIKTKNLKFKYKRGNEMNFPDLEMASGEQMAMIGDSGSGKTTLLHLLAGILSPSSGEIVVDDTNICKLKQNKLDEFRGKNFGFIFQKHLFVEDISMNKNLLIAQTLAGGSKDPDYVSQLTEQLGIAKLVNKYPSELSQGELQRFSVARSLVNKPLALFADEPTSSLDDNNCMRFITLLQKVSSEHKLTLLIATHDSRIKKQFENILYLKPSGK</sequence>
<dbReference type="AlphaFoldDB" id="A0A6I6JV13"/>
<gene>
    <name evidence="4" type="ORF">GM418_10030</name>
</gene>
<dbReference type="RefSeq" id="WP_158865650.1">
    <property type="nucleotide sequence ID" value="NZ_CP046401.1"/>
</dbReference>
<dbReference type="Proteomes" id="UP000428260">
    <property type="component" value="Chromosome"/>
</dbReference>
<dbReference type="InterPro" id="IPR017871">
    <property type="entry name" value="ABC_transporter-like_CS"/>
</dbReference>
<dbReference type="PROSITE" id="PS00211">
    <property type="entry name" value="ABC_TRANSPORTER_1"/>
    <property type="match status" value="1"/>
</dbReference>
<dbReference type="InterPro" id="IPR003593">
    <property type="entry name" value="AAA+_ATPase"/>
</dbReference>
<organism evidence="4 5">
    <name type="scientific">Maribellus comscasis</name>
    <dbReference type="NCBI Taxonomy" id="2681766"/>
    <lineage>
        <taxon>Bacteria</taxon>
        <taxon>Pseudomonadati</taxon>
        <taxon>Bacteroidota</taxon>
        <taxon>Bacteroidia</taxon>
        <taxon>Marinilabiliales</taxon>
        <taxon>Prolixibacteraceae</taxon>
        <taxon>Maribellus</taxon>
    </lineage>
</organism>
<dbReference type="KEGG" id="mcos:GM418_10030"/>
<keyword evidence="5" id="KW-1185">Reference proteome</keyword>